<dbReference type="EC" id="3.2.1.4" evidence="3"/>
<evidence type="ECO:0000256" key="8">
    <source>
        <dbReference type="SAM" id="SignalP"/>
    </source>
</evidence>
<dbReference type="InterPro" id="IPR002037">
    <property type="entry name" value="Glyco_hydro_8"/>
</dbReference>
<keyword evidence="7" id="KW-0624">Polysaccharide degradation</keyword>
<keyword evidence="8" id="KW-0732">Signal</keyword>
<dbReference type="InterPro" id="IPR008928">
    <property type="entry name" value="6-hairpin_glycosidase_sf"/>
</dbReference>
<feature type="chain" id="PRO_5023143568" description="cellulase" evidence="8">
    <location>
        <begin position="25"/>
        <end position="351"/>
    </location>
</feature>
<name>A0A5B2TKA7_9PROT</name>
<protein>
    <recommendedName>
        <fullName evidence="3">cellulase</fullName>
        <ecNumber evidence="3">3.2.1.4</ecNumber>
    </recommendedName>
</protein>
<comment type="catalytic activity">
    <reaction evidence="1">
        <text>Endohydrolysis of (1-&gt;4)-beta-D-glucosidic linkages in cellulose, lichenin and cereal beta-D-glucans.</text>
        <dbReference type="EC" id="3.2.1.4"/>
    </reaction>
</comment>
<accession>A0A5B2TKA7</accession>
<comment type="similarity">
    <text evidence="2">Belongs to the glycosyl hydrolase 8 (cellulase D) family.</text>
</comment>
<comment type="caution">
    <text evidence="9">The sequence shown here is derived from an EMBL/GenBank/DDBJ whole genome shotgun (WGS) entry which is preliminary data.</text>
</comment>
<gene>
    <name evidence="9" type="ORF">F0Q34_01595</name>
</gene>
<evidence type="ECO:0000256" key="7">
    <source>
        <dbReference type="ARBA" id="ARBA00023326"/>
    </source>
</evidence>
<dbReference type="GO" id="GO:0008810">
    <property type="term" value="F:cellulase activity"/>
    <property type="evidence" value="ECO:0007669"/>
    <property type="project" value="UniProtKB-EC"/>
</dbReference>
<keyword evidence="7" id="KW-0119">Carbohydrate metabolism</keyword>
<evidence type="ECO:0000256" key="4">
    <source>
        <dbReference type="ARBA" id="ARBA00022801"/>
    </source>
</evidence>
<dbReference type="GO" id="GO:0030245">
    <property type="term" value="P:cellulose catabolic process"/>
    <property type="evidence" value="ECO:0007669"/>
    <property type="project" value="UniProtKB-KW"/>
</dbReference>
<keyword evidence="10" id="KW-1185">Reference proteome</keyword>
<evidence type="ECO:0000313" key="10">
    <source>
        <dbReference type="Proteomes" id="UP000322110"/>
    </source>
</evidence>
<dbReference type="Pfam" id="PF01270">
    <property type="entry name" value="Glyco_hydro_8"/>
    <property type="match status" value="1"/>
</dbReference>
<evidence type="ECO:0000256" key="1">
    <source>
        <dbReference type="ARBA" id="ARBA00000966"/>
    </source>
</evidence>
<sequence>MSLPLSRRAMLAVLASAPGRAAHAAAPQPGAGPTREMLAAWQSFRQDFLRPDGRVVDSGNQGVSHSEGQGWAMFCAERCADRASFDLIWSWTRRVLARPGDHLLAWRFVPESAPPVADGNNATDGDLFAATALLLAARRWNHAPYAESGAAIAGDILRLLVRHVAGQAVLLPGAQGFEDAGSVTLNPSYYAFPVLAVLARAVPDPIWLAIAEDGLALLRRARFGAWGLPPDWVVLEREGGALSLPERWPPRFSYDAVRVPLYLRWAGLRDEPALRAAAAFWRRPGQGAAPAWVDLRSNRTAPYPASSGVQALAGWITEQGNRSSRDTQGDYYSSILKLMTRCAAASSPYAG</sequence>
<dbReference type="EMBL" id="VUKA01000001">
    <property type="protein sequence ID" value="KAA2214445.1"/>
    <property type="molecule type" value="Genomic_DNA"/>
</dbReference>
<feature type="signal peptide" evidence="8">
    <location>
        <begin position="1"/>
        <end position="24"/>
    </location>
</feature>
<organism evidence="9 10">
    <name type="scientific">Teichococcus oryzae</name>
    <dbReference type="NCBI Taxonomy" id="1608942"/>
    <lineage>
        <taxon>Bacteria</taxon>
        <taxon>Pseudomonadati</taxon>
        <taxon>Pseudomonadota</taxon>
        <taxon>Alphaproteobacteria</taxon>
        <taxon>Acetobacterales</taxon>
        <taxon>Roseomonadaceae</taxon>
        <taxon>Roseomonas</taxon>
    </lineage>
</organism>
<evidence type="ECO:0000256" key="6">
    <source>
        <dbReference type="ARBA" id="ARBA00023295"/>
    </source>
</evidence>
<dbReference type="SUPFAM" id="SSF48208">
    <property type="entry name" value="Six-hairpin glycosidases"/>
    <property type="match status" value="1"/>
</dbReference>
<dbReference type="AlphaFoldDB" id="A0A5B2TKA7"/>
<keyword evidence="6" id="KW-0326">Glycosidase</keyword>
<reference evidence="9 10" key="1">
    <citation type="journal article" date="2015" name="Int. J. Syst. Evol. Microbiol.">
        <title>Roseomonas oryzae sp. nov., isolated from paddy rhizosphere soil.</title>
        <authorList>
            <person name="Ramaprasad E.V."/>
            <person name="Sasikala Ch."/>
            <person name="Ramana Ch.V."/>
        </authorList>
    </citation>
    <scope>NUCLEOTIDE SEQUENCE [LARGE SCALE GENOMIC DNA]</scope>
    <source>
        <strain evidence="9 10">KCTC 42542</strain>
    </source>
</reference>
<evidence type="ECO:0000256" key="2">
    <source>
        <dbReference type="ARBA" id="ARBA00009209"/>
    </source>
</evidence>
<evidence type="ECO:0000256" key="3">
    <source>
        <dbReference type="ARBA" id="ARBA00012601"/>
    </source>
</evidence>
<evidence type="ECO:0000256" key="5">
    <source>
        <dbReference type="ARBA" id="ARBA00023001"/>
    </source>
</evidence>
<keyword evidence="5" id="KW-0136">Cellulose degradation</keyword>
<evidence type="ECO:0000313" key="9">
    <source>
        <dbReference type="EMBL" id="KAA2214445.1"/>
    </source>
</evidence>
<dbReference type="Proteomes" id="UP000322110">
    <property type="component" value="Unassembled WGS sequence"/>
</dbReference>
<proteinExistence type="inferred from homology"/>
<dbReference type="Gene3D" id="1.50.10.10">
    <property type="match status" value="1"/>
</dbReference>
<keyword evidence="4 9" id="KW-0378">Hydrolase</keyword>
<dbReference type="PRINTS" id="PR00735">
    <property type="entry name" value="GLHYDRLASE8"/>
</dbReference>
<dbReference type="InterPro" id="IPR012341">
    <property type="entry name" value="6hp_glycosidase-like_sf"/>
</dbReference>